<sequence>MDEFINSLEYQEIPLTVIDTQGSFSNIPFVYFYKNADNSAGFMSSYDLRNSFFKTLEQIPMLAGNLSPGPRGRISVVVDPENLNLPEYRESNSDIHFDDLEAEGFCWKSWPEGVNTAGPMTRADDKGNLKLANIHIIRLRENSGIMIYVSMVHYVVDGPAHSDFVERWCLNYQRIKSEKLASLDSLSPFLTDRNLLLQPSSIARSPIHKETETTFTGFSIIAEIMAWVSPNLRGYIISKVVEDQKAETHIFHFSRASLESLKKSVSEHLLDSTEPSINEIILSLATKTIAQSQNIVESRSSSMLKTLSGFFFKKSILPIAVIFEVREQLGLAEKLYAGNVLVPKIVCGDLKKLESVTTNESIAEMITEFEPLTRDLSPAYVASHIDMVIPRPSSFARPITQFLWHKSATSFVYDVMPNMYKADFGHGKPVWVSPIKPFRANAVLLLTPKDPTDGIDVFMSALPEVMEEVLQNEFWTSVAKLIY</sequence>
<dbReference type="InterPro" id="IPR023213">
    <property type="entry name" value="CAT-like_dom_sf"/>
</dbReference>
<dbReference type="Proteomes" id="UP001145021">
    <property type="component" value="Unassembled WGS sequence"/>
</dbReference>
<gene>
    <name evidence="2" type="ORF">LPJ64_003995</name>
</gene>
<dbReference type="GO" id="GO:0044550">
    <property type="term" value="P:secondary metabolite biosynthetic process"/>
    <property type="evidence" value="ECO:0007669"/>
    <property type="project" value="TreeGrafter"/>
</dbReference>
<dbReference type="GO" id="GO:0016747">
    <property type="term" value="F:acyltransferase activity, transferring groups other than amino-acyl groups"/>
    <property type="evidence" value="ECO:0007669"/>
    <property type="project" value="TreeGrafter"/>
</dbReference>
<reference evidence="2" key="1">
    <citation type="submission" date="2022-07" db="EMBL/GenBank/DDBJ databases">
        <title>Phylogenomic reconstructions and comparative analyses of Kickxellomycotina fungi.</title>
        <authorList>
            <person name="Reynolds N.K."/>
            <person name="Stajich J.E."/>
            <person name="Barry K."/>
            <person name="Grigoriev I.V."/>
            <person name="Crous P."/>
            <person name="Smith M.E."/>
        </authorList>
    </citation>
    <scope>NUCLEOTIDE SEQUENCE</scope>
    <source>
        <strain evidence="2">NBRC 105413</strain>
    </source>
</reference>
<dbReference type="PANTHER" id="PTHR31642">
    <property type="entry name" value="TRICHOTHECENE 3-O-ACETYLTRANSFERASE"/>
    <property type="match status" value="1"/>
</dbReference>
<protein>
    <submittedName>
        <fullName evidence="2">Uncharacterized protein</fullName>
    </submittedName>
</protein>
<evidence type="ECO:0000256" key="1">
    <source>
        <dbReference type="ARBA" id="ARBA00022679"/>
    </source>
</evidence>
<dbReference type="InterPro" id="IPR050317">
    <property type="entry name" value="Plant_Fungal_Acyltransferase"/>
</dbReference>
<dbReference type="Gene3D" id="3.30.559.10">
    <property type="entry name" value="Chloramphenicol acetyltransferase-like domain"/>
    <property type="match status" value="2"/>
</dbReference>
<dbReference type="Pfam" id="PF02458">
    <property type="entry name" value="Transferase"/>
    <property type="match status" value="1"/>
</dbReference>
<dbReference type="PANTHER" id="PTHR31642:SF310">
    <property type="entry name" value="FATTY ALCOHOL:CAFFEOYL-COA ACYLTRANSFERASE"/>
    <property type="match status" value="1"/>
</dbReference>
<proteinExistence type="predicted"/>
<dbReference type="AlphaFoldDB" id="A0A9W7XGY4"/>
<dbReference type="EMBL" id="JANBOH010000175">
    <property type="protein sequence ID" value="KAJ1644326.1"/>
    <property type="molecule type" value="Genomic_DNA"/>
</dbReference>
<comment type="caution">
    <text evidence="2">The sequence shown here is derived from an EMBL/GenBank/DDBJ whole genome shotgun (WGS) entry which is preliminary data.</text>
</comment>
<evidence type="ECO:0000313" key="2">
    <source>
        <dbReference type="EMBL" id="KAJ1644326.1"/>
    </source>
</evidence>
<organism evidence="2 3">
    <name type="scientific">Coemansia asiatica</name>
    <dbReference type="NCBI Taxonomy" id="1052880"/>
    <lineage>
        <taxon>Eukaryota</taxon>
        <taxon>Fungi</taxon>
        <taxon>Fungi incertae sedis</taxon>
        <taxon>Zoopagomycota</taxon>
        <taxon>Kickxellomycotina</taxon>
        <taxon>Kickxellomycetes</taxon>
        <taxon>Kickxellales</taxon>
        <taxon>Kickxellaceae</taxon>
        <taxon>Coemansia</taxon>
    </lineage>
</organism>
<name>A0A9W7XGY4_9FUNG</name>
<evidence type="ECO:0000313" key="3">
    <source>
        <dbReference type="Proteomes" id="UP001145021"/>
    </source>
</evidence>
<keyword evidence="1" id="KW-0808">Transferase</keyword>
<accession>A0A9W7XGY4</accession>
<keyword evidence="3" id="KW-1185">Reference proteome</keyword>